<gene>
    <name evidence="7" type="ORF">GGR48_003147</name>
</gene>
<evidence type="ECO:0000256" key="1">
    <source>
        <dbReference type="ARBA" id="ARBA00005272"/>
    </source>
</evidence>
<name>A0A7W6AEC0_9SPHN</name>
<dbReference type="AlphaFoldDB" id="A0A7W6AEC0"/>
<reference evidence="7 8" key="1">
    <citation type="submission" date="2020-08" db="EMBL/GenBank/DDBJ databases">
        <title>Genomic Encyclopedia of Type Strains, Phase IV (KMG-IV): sequencing the most valuable type-strain genomes for metagenomic binning, comparative biology and taxonomic classification.</title>
        <authorList>
            <person name="Goeker M."/>
        </authorList>
    </citation>
    <scope>NUCLEOTIDE SEQUENCE [LARGE SCALE GENOMIC DNA]</scope>
    <source>
        <strain evidence="7 8">DSM 19512</strain>
    </source>
</reference>
<dbReference type="RefSeq" id="WP_183952740.1">
    <property type="nucleotide sequence ID" value="NZ_JACIDH010000019.1"/>
</dbReference>
<dbReference type="PRINTS" id="PR00368">
    <property type="entry name" value="FADPNR"/>
</dbReference>
<keyword evidence="2" id="KW-0285">Flavoprotein</keyword>
<dbReference type="PRINTS" id="PR00469">
    <property type="entry name" value="PNDRDTASEII"/>
</dbReference>
<dbReference type="GO" id="GO:0003954">
    <property type="term" value="F:NADH dehydrogenase activity"/>
    <property type="evidence" value="ECO:0007669"/>
    <property type="project" value="InterPro"/>
</dbReference>
<dbReference type="SUPFAM" id="SSF51905">
    <property type="entry name" value="FAD/NAD(P)-binding domain"/>
    <property type="match status" value="1"/>
</dbReference>
<dbReference type="PANTHER" id="PTHR43706">
    <property type="entry name" value="NADH DEHYDROGENASE"/>
    <property type="match status" value="1"/>
</dbReference>
<keyword evidence="3" id="KW-0274">FAD</keyword>
<evidence type="ECO:0000256" key="5">
    <source>
        <dbReference type="ARBA" id="ARBA00023027"/>
    </source>
</evidence>
<keyword evidence="8" id="KW-1185">Reference proteome</keyword>
<organism evidence="7 8">
    <name type="scientific">Sphingomonas pseudosanguinis</name>
    <dbReference type="NCBI Taxonomy" id="413712"/>
    <lineage>
        <taxon>Bacteria</taxon>
        <taxon>Pseudomonadati</taxon>
        <taxon>Pseudomonadota</taxon>
        <taxon>Alphaproteobacteria</taxon>
        <taxon>Sphingomonadales</taxon>
        <taxon>Sphingomonadaceae</taxon>
        <taxon>Sphingomonas</taxon>
    </lineage>
</organism>
<feature type="domain" description="FAD/NAD(P)-binding" evidence="6">
    <location>
        <begin position="14"/>
        <end position="336"/>
    </location>
</feature>
<keyword evidence="5" id="KW-0520">NAD</keyword>
<comment type="caution">
    <text evidence="7">The sequence shown here is derived from an EMBL/GenBank/DDBJ whole genome shotgun (WGS) entry which is preliminary data.</text>
</comment>
<evidence type="ECO:0000256" key="2">
    <source>
        <dbReference type="ARBA" id="ARBA00022630"/>
    </source>
</evidence>
<dbReference type="Gene3D" id="3.50.50.100">
    <property type="match status" value="1"/>
</dbReference>
<comment type="similarity">
    <text evidence="1">Belongs to the NADH dehydrogenase family.</text>
</comment>
<evidence type="ECO:0000313" key="8">
    <source>
        <dbReference type="Proteomes" id="UP000538670"/>
    </source>
</evidence>
<evidence type="ECO:0000256" key="3">
    <source>
        <dbReference type="ARBA" id="ARBA00022827"/>
    </source>
</evidence>
<dbReference type="Pfam" id="PF07992">
    <property type="entry name" value="Pyr_redox_2"/>
    <property type="match status" value="1"/>
</dbReference>
<dbReference type="InterPro" id="IPR036188">
    <property type="entry name" value="FAD/NAD-bd_sf"/>
</dbReference>
<dbReference type="InterPro" id="IPR023753">
    <property type="entry name" value="FAD/NAD-binding_dom"/>
</dbReference>
<dbReference type="InterPro" id="IPR045024">
    <property type="entry name" value="NDH-2"/>
</dbReference>
<dbReference type="EC" id="1.6.99.3" evidence="7"/>
<dbReference type="GO" id="GO:0008137">
    <property type="term" value="F:NADH dehydrogenase (ubiquinone) activity"/>
    <property type="evidence" value="ECO:0007669"/>
    <property type="project" value="TreeGrafter"/>
</dbReference>
<proteinExistence type="inferred from homology"/>
<evidence type="ECO:0000313" key="7">
    <source>
        <dbReference type="EMBL" id="MBB3880698.1"/>
    </source>
</evidence>
<evidence type="ECO:0000259" key="6">
    <source>
        <dbReference type="Pfam" id="PF07992"/>
    </source>
</evidence>
<protein>
    <submittedName>
        <fullName evidence="7">NADH dehydrogenase</fullName>
        <ecNumber evidence="7">1.6.99.3</ecNumber>
    </submittedName>
</protein>
<accession>A0A7W6AEC0</accession>
<dbReference type="EMBL" id="JACIDH010000019">
    <property type="protein sequence ID" value="MBB3880698.1"/>
    <property type="molecule type" value="Genomic_DNA"/>
</dbReference>
<evidence type="ECO:0000256" key="4">
    <source>
        <dbReference type="ARBA" id="ARBA00023002"/>
    </source>
</evidence>
<dbReference type="Proteomes" id="UP000538670">
    <property type="component" value="Unassembled WGS sequence"/>
</dbReference>
<sequence length="434" mass="46497">MFEQDTPRHDARHRVVIVGGGVAGLDLAGALARDTGLAVTLIDLATAHVWKPMLHSIAAGTRASAGVEVPYVAQARRHGFTYAAGPALDIDRAARTVHVDRFVLHGRDLLPERRIAYDTLVLAVGSVAAPFGVEGVEAHARHIDTLIEAQNFQADLLPRLVEAAHAGRQLRIAIVGGGATGVQFAAELLQMADIAGGYGLNDSRATLDVTLVDRGPRLLPAFPETVSAAARARLEGLGVHVRTDVKVVAVDEQGLRLDDGAIPADMTVWAAGVQAAPLAKSLTSLTQDQSGRLCIDRHCRSVDDPAIFAIGDCASLTPQGEERPLPPTAQIAYQQAVYLGRHLPAMLAGKEAPPFRHRDFGALVKLGEYDGYADLGKFGISSGVIRGRLARLGHEMLYRRHQMRLHGRAAVLRLWLADRLTSSIRPDDRVAKGD</sequence>
<keyword evidence="4 7" id="KW-0560">Oxidoreductase</keyword>
<dbReference type="PANTHER" id="PTHR43706:SF9">
    <property type="entry name" value="TYPE II NADH:QUINONE OXIDOREDUCTASE"/>
    <property type="match status" value="1"/>
</dbReference>